<dbReference type="AlphaFoldDB" id="A0A0F9V3S7"/>
<reference evidence="2" key="1">
    <citation type="journal article" date="2015" name="Nature">
        <title>Complex archaea that bridge the gap between prokaryotes and eukaryotes.</title>
        <authorList>
            <person name="Spang A."/>
            <person name="Saw J.H."/>
            <person name="Jorgensen S.L."/>
            <person name="Zaremba-Niedzwiedzka K."/>
            <person name="Martijn J."/>
            <person name="Lind A.E."/>
            <person name="van Eijk R."/>
            <person name="Schleper C."/>
            <person name="Guy L."/>
            <person name="Ettema T.J."/>
        </authorList>
    </citation>
    <scope>NUCLEOTIDE SEQUENCE</scope>
</reference>
<protein>
    <submittedName>
        <fullName evidence="2">Uncharacterized protein</fullName>
    </submittedName>
</protein>
<feature type="transmembrane region" description="Helical" evidence="1">
    <location>
        <begin position="5"/>
        <end position="26"/>
    </location>
</feature>
<keyword evidence="1" id="KW-1133">Transmembrane helix</keyword>
<keyword evidence="1" id="KW-0472">Membrane</keyword>
<organism evidence="2">
    <name type="scientific">marine sediment metagenome</name>
    <dbReference type="NCBI Taxonomy" id="412755"/>
    <lineage>
        <taxon>unclassified sequences</taxon>
        <taxon>metagenomes</taxon>
        <taxon>ecological metagenomes</taxon>
    </lineage>
</organism>
<comment type="caution">
    <text evidence="2">The sequence shown here is derived from an EMBL/GenBank/DDBJ whole genome shotgun (WGS) entry which is preliminary data.</text>
</comment>
<evidence type="ECO:0000313" key="2">
    <source>
        <dbReference type="EMBL" id="KKN68176.1"/>
    </source>
</evidence>
<name>A0A0F9V3S7_9ZZZZ</name>
<gene>
    <name evidence="2" type="ORF">LCGC14_0454010</name>
</gene>
<sequence>MKRSLYLVSMVVFTQVVILANIIPFAQEGQGIAISHPDFPDGIIVDLSTNNVINSEDVYYRVTNNDNIPLNVSADGEVINMENWQDNFTISWNVNSVFLLQNESFVFIPRIEVNVDLSFNYTLHLIFRGDADINGTIVVIAAKGVLLKLRVLTELSGYNLFVRTTDQADFERESHIKIFYGGNGEQAQGWSIFKDLIDSRFSSVVLAGWYQIQATHLRTNNSLTEFVLLNESKQIDMVYNLVSLQVAFELPTPTSNKWNFTYIVENRYIEIKEVSFVFQIFQKNSTNHFTPVTEAKVEEAPIFPKGSLKSSKLTFEKEWTTGKYFFISRIYVGGTPYFEKISETDLNFPWYEDFFLTPYYPLMVLGITFMAGAVVFSLVRKIIFRPKPIITPDIRKKLGKEDRTKLDEFEKIRKSAESE</sequence>
<dbReference type="EMBL" id="LAZR01000456">
    <property type="protein sequence ID" value="KKN68176.1"/>
    <property type="molecule type" value="Genomic_DNA"/>
</dbReference>
<accession>A0A0F9V3S7</accession>
<proteinExistence type="predicted"/>
<feature type="transmembrane region" description="Helical" evidence="1">
    <location>
        <begin position="359"/>
        <end position="379"/>
    </location>
</feature>
<keyword evidence="1" id="KW-0812">Transmembrane</keyword>
<evidence type="ECO:0000256" key="1">
    <source>
        <dbReference type="SAM" id="Phobius"/>
    </source>
</evidence>